<dbReference type="HOGENOM" id="CLU_1777932_0_0_1"/>
<evidence type="ECO:0000313" key="1">
    <source>
        <dbReference type="EMBL" id="EXV02712.1"/>
    </source>
</evidence>
<sequence>MDADCPEAGLTCLTLAALRLANKQTQKNACNVQYKYLILGLANHTILNAVPELTSALRLDLTHAAGHAVDVNWPPAIFNQTLLSEMSSIEGQANAHDPVGQLRPRFASLGQTWANFLCPEQPHHFAADAIGRLCQPAATCKKRGHG</sequence>
<protein>
    <submittedName>
        <fullName evidence="1">Uncharacterized protein</fullName>
    </submittedName>
</protein>
<dbReference type="Proteomes" id="UP000030151">
    <property type="component" value="Unassembled WGS sequence"/>
</dbReference>
<organism evidence="1 2">
    <name type="scientific">Metarhizium robertsii</name>
    <dbReference type="NCBI Taxonomy" id="568076"/>
    <lineage>
        <taxon>Eukaryota</taxon>
        <taxon>Fungi</taxon>
        <taxon>Dikarya</taxon>
        <taxon>Ascomycota</taxon>
        <taxon>Pezizomycotina</taxon>
        <taxon>Sordariomycetes</taxon>
        <taxon>Hypocreomycetidae</taxon>
        <taxon>Hypocreales</taxon>
        <taxon>Clavicipitaceae</taxon>
        <taxon>Metarhizium</taxon>
    </lineage>
</organism>
<comment type="caution">
    <text evidence="1">The sequence shown here is derived from an EMBL/GenBank/DDBJ whole genome shotgun (WGS) entry which is preliminary data.</text>
</comment>
<dbReference type="AlphaFoldDB" id="A0A0A1UXD6"/>
<proteinExistence type="predicted"/>
<accession>A0A0A1UXD6</accession>
<evidence type="ECO:0000313" key="2">
    <source>
        <dbReference type="Proteomes" id="UP000030151"/>
    </source>
</evidence>
<gene>
    <name evidence="1" type="ORF">X797_003834</name>
</gene>
<name>A0A0A1UXD6_9HYPO</name>
<reference evidence="1 2" key="1">
    <citation type="submission" date="2014-02" db="EMBL/GenBank/DDBJ databases">
        <title>The genome sequence of the entomopathogenic fungus Metarhizium robertsii ARSEF 2575.</title>
        <authorList>
            <person name="Giuliano Garisto Donzelli B."/>
            <person name="Roe B.A."/>
            <person name="Macmil S.L."/>
            <person name="Krasnoff S.B."/>
            <person name="Gibson D.M."/>
        </authorList>
    </citation>
    <scope>NUCLEOTIDE SEQUENCE [LARGE SCALE GENOMIC DNA]</scope>
    <source>
        <strain evidence="1 2">ARSEF 2575</strain>
    </source>
</reference>
<dbReference type="EMBL" id="JELW01000004">
    <property type="protein sequence ID" value="EXV02712.1"/>
    <property type="molecule type" value="Genomic_DNA"/>
</dbReference>